<dbReference type="SUPFAM" id="SSF55781">
    <property type="entry name" value="GAF domain-like"/>
    <property type="match status" value="1"/>
</dbReference>
<dbReference type="EC" id="2.7.13.3" evidence="2"/>
<evidence type="ECO:0000256" key="3">
    <source>
        <dbReference type="ARBA" id="ARBA00021740"/>
    </source>
</evidence>
<reference evidence="19" key="1">
    <citation type="submission" date="2016-07" db="EMBL/GenBank/DDBJ databases">
        <title>Microvirga ossetica sp. nov. a new species of rhizobia isolated from root nodules of the legume species Vicia alpestris Steven originated from North Ossetia region in the Caucasus.</title>
        <authorList>
            <person name="Safronova V.I."/>
            <person name="Kuznetsova I.G."/>
            <person name="Sazanova A.L."/>
            <person name="Belimov A."/>
            <person name="Andronov E."/>
            <person name="Osledkin Y.S."/>
            <person name="Onishchuk O.P."/>
            <person name="Kurchak O.N."/>
            <person name="Shaposhnikov A.I."/>
            <person name="Willems A."/>
            <person name="Tikhonovich I.A."/>
        </authorList>
    </citation>
    <scope>NUCLEOTIDE SEQUENCE [LARGE SCALE GENOMIC DNA]</scope>
    <source>
        <strain evidence="19">V5/3M</strain>
    </source>
</reference>
<dbReference type="PANTHER" id="PTHR41523:SF8">
    <property type="entry name" value="ETHYLENE RESPONSE SENSOR PROTEIN"/>
    <property type="match status" value="1"/>
</dbReference>
<dbReference type="InterPro" id="IPR036890">
    <property type="entry name" value="HATPase_C_sf"/>
</dbReference>
<keyword evidence="7" id="KW-0285">Flavoprotein</keyword>
<evidence type="ECO:0000256" key="4">
    <source>
        <dbReference type="ARBA" id="ARBA00022543"/>
    </source>
</evidence>
<name>A0A1B2EDU5_9HYPH</name>
<sequence>MPIHTGYRSAPDSKIFRLLESEKRVLGQVAAGVPIAKVLEELVLAVEAEANGELLGSILLLDKQGRHLLHGAAPNLPAAYNEAIHGVEIGEAVGSCGTAAHRGEAIFVTDIATDPLWGAVAELPLAHGLRACWSIPIRGADGRLLGTFGNYYREPRSPTADDLEVIAHVTHTAALVIERHLSDQALRESEQRFRALVELSPQVVWFCGADGQMTYCNPFWHAFSGLTLEETRDGGWANVIHPDHRDGIVRRWQHALGSFTAFEVEIPFRRSGDGEYRWFVVRASPVHDANGEVVQWIGIALDIHERKQAEEARELLTRELSHRIKNVFTVVGGLATLTARRYPAAMPFAREFQQRIGALASAHEHASPQGLAGSDRHTFQDLVAKLLTPYAGHLHDRFEISGDDALVGGNAATALALIIHEQATNAMKYGALSTDIGRIRIQGSRSEGSYRIIWSESGGPTVPGPPQRLGFGSVMAMRSSTEQLGGGIEHEWAPEGLVIRLTVPLANLVR</sequence>
<dbReference type="Gene3D" id="3.30.450.20">
    <property type="entry name" value="PAS domain"/>
    <property type="match status" value="1"/>
</dbReference>
<evidence type="ECO:0000259" key="17">
    <source>
        <dbReference type="PROSITE" id="PS50112"/>
    </source>
</evidence>
<evidence type="ECO:0000256" key="12">
    <source>
        <dbReference type="ARBA" id="ARBA00022777"/>
    </source>
</evidence>
<dbReference type="SMART" id="SM00091">
    <property type="entry name" value="PAS"/>
    <property type="match status" value="1"/>
</dbReference>
<keyword evidence="13" id="KW-0067">ATP-binding</keyword>
<dbReference type="InterPro" id="IPR000700">
    <property type="entry name" value="PAS-assoc_C"/>
</dbReference>
<organism evidence="19">
    <name type="scientific">Microvirga ossetica</name>
    <dbReference type="NCBI Taxonomy" id="1882682"/>
    <lineage>
        <taxon>Bacteria</taxon>
        <taxon>Pseudomonadati</taxon>
        <taxon>Pseudomonadota</taxon>
        <taxon>Alphaproteobacteria</taxon>
        <taxon>Hyphomicrobiales</taxon>
        <taxon>Methylobacteriaceae</taxon>
        <taxon>Microvirga</taxon>
    </lineage>
</organism>
<evidence type="ECO:0000256" key="7">
    <source>
        <dbReference type="ARBA" id="ARBA00022630"/>
    </source>
</evidence>
<dbReference type="InterPro" id="IPR013655">
    <property type="entry name" value="PAS_fold_3"/>
</dbReference>
<dbReference type="GO" id="GO:0009881">
    <property type="term" value="F:photoreceptor activity"/>
    <property type="evidence" value="ECO:0007669"/>
    <property type="project" value="UniProtKB-KW"/>
</dbReference>
<dbReference type="InterPro" id="IPR029016">
    <property type="entry name" value="GAF-like_dom_sf"/>
</dbReference>
<dbReference type="SUPFAM" id="SSF55874">
    <property type="entry name" value="ATPase domain of HSP90 chaperone/DNA topoisomerase II/histidine kinase"/>
    <property type="match status" value="1"/>
</dbReference>
<proteinExistence type="predicted"/>
<keyword evidence="5" id="KW-0597">Phosphoprotein</keyword>
<dbReference type="InterPro" id="IPR003018">
    <property type="entry name" value="GAF"/>
</dbReference>
<dbReference type="Pfam" id="PF13185">
    <property type="entry name" value="GAF_2"/>
    <property type="match status" value="1"/>
</dbReference>
<evidence type="ECO:0000256" key="15">
    <source>
        <dbReference type="ARBA" id="ARBA00023026"/>
    </source>
</evidence>
<evidence type="ECO:0000256" key="2">
    <source>
        <dbReference type="ARBA" id="ARBA00012438"/>
    </source>
</evidence>
<evidence type="ECO:0000256" key="16">
    <source>
        <dbReference type="ARBA" id="ARBA00023170"/>
    </source>
</evidence>
<keyword evidence="15" id="KW-0843">Virulence</keyword>
<protein>
    <recommendedName>
        <fullName evidence="3">Blue-light-activated histidine kinase</fullName>
        <ecNumber evidence="2">2.7.13.3</ecNumber>
    </recommendedName>
</protein>
<keyword evidence="10" id="KW-0677">Repeat</keyword>
<dbReference type="FunFam" id="3.30.450.20:FF:000099">
    <property type="entry name" value="Sensory box sensor histidine kinase"/>
    <property type="match status" value="1"/>
</dbReference>
<keyword evidence="12" id="KW-0418">Kinase</keyword>
<dbReference type="InterPro" id="IPR035965">
    <property type="entry name" value="PAS-like_dom_sf"/>
</dbReference>
<dbReference type="SMART" id="SM00086">
    <property type="entry name" value="PAC"/>
    <property type="match status" value="1"/>
</dbReference>
<feature type="domain" description="PAS" evidence="17">
    <location>
        <begin position="189"/>
        <end position="259"/>
    </location>
</feature>
<evidence type="ECO:0000259" key="18">
    <source>
        <dbReference type="PROSITE" id="PS50113"/>
    </source>
</evidence>
<evidence type="ECO:0000256" key="10">
    <source>
        <dbReference type="ARBA" id="ARBA00022737"/>
    </source>
</evidence>
<evidence type="ECO:0000256" key="11">
    <source>
        <dbReference type="ARBA" id="ARBA00022741"/>
    </source>
</evidence>
<dbReference type="Gene3D" id="3.30.565.10">
    <property type="entry name" value="Histidine kinase-like ATPase, C-terminal domain"/>
    <property type="match status" value="1"/>
</dbReference>
<gene>
    <name evidence="19" type="ORF">BB934_07895</name>
</gene>
<comment type="catalytic activity">
    <reaction evidence="1">
        <text>ATP + protein L-histidine = ADP + protein N-phospho-L-histidine.</text>
        <dbReference type="EC" id="2.7.13.3"/>
    </reaction>
</comment>
<evidence type="ECO:0000313" key="19">
    <source>
        <dbReference type="EMBL" id="ANY78166.1"/>
    </source>
</evidence>
<dbReference type="RefSeq" id="WP_175608881.1">
    <property type="nucleotide sequence ID" value="NZ_CP016616.1"/>
</dbReference>
<accession>A0A1B2EDU5</accession>
<dbReference type="EMBL" id="CP016616">
    <property type="protein sequence ID" value="ANY78166.1"/>
    <property type="molecule type" value="Genomic_DNA"/>
</dbReference>
<dbReference type="Pfam" id="PF08447">
    <property type="entry name" value="PAS_3"/>
    <property type="match status" value="1"/>
</dbReference>
<dbReference type="PROSITE" id="PS50112">
    <property type="entry name" value="PAS"/>
    <property type="match status" value="1"/>
</dbReference>
<dbReference type="AlphaFoldDB" id="A0A1B2EDU5"/>
<evidence type="ECO:0000256" key="5">
    <source>
        <dbReference type="ARBA" id="ARBA00022553"/>
    </source>
</evidence>
<keyword evidence="11" id="KW-0547">Nucleotide-binding</keyword>
<dbReference type="InterPro" id="IPR001610">
    <property type="entry name" value="PAC"/>
</dbReference>
<keyword evidence="8" id="KW-0288">FMN</keyword>
<evidence type="ECO:0000256" key="8">
    <source>
        <dbReference type="ARBA" id="ARBA00022643"/>
    </source>
</evidence>
<keyword evidence="16" id="KW-0675">Receptor</keyword>
<keyword evidence="9" id="KW-0808">Transferase</keyword>
<evidence type="ECO:0000256" key="6">
    <source>
        <dbReference type="ARBA" id="ARBA00022606"/>
    </source>
</evidence>
<dbReference type="PANTHER" id="PTHR41523">
    <property type="entry name" value="TWO-COMPONENT SYSTEM SENSOR PROTEIN"/>
    <property type="match status" value="1"/>
</dbReference>
<dbReference type="InterPro" id="IPR000014">
    <property type="entry name" value="PAS"/>
</dbReference>
<keyword evidence="4" id="KW-0600">Photoreceptor protein</keyword>
<dbReference type="SMART" id="SM00911">
    <property type="entry name" value="HWE_HK"/>
    <property type="match status" value="1"/>
</dbReference>
<dbReference type="KEGG" id="moc:BB934_07895"/>
<evidence type="ECO:0000256" key="1">
    <source>
        <dbReference type="ARBA" id="ARBA00000085"/>
    </source>
</evidence>
<keyword evidence="6" id="KW-0716">Sensory transduction</keyword>
<feature type="domain" description="PAC" evidence="18">
    <location>
        <begin position="262"/>
        <end position="315"/>
    </location>
</feature>
<dbReference type="Pfam" id="PF07536">
    <property type="entry name" value="HWE_HK"/>
    <property type="match status" value="1"/>
</dbReference>
<dbReference type="SMART" id="SM00065">
    <property type="entry name" value="GAF"/>
    <property type="match status" value="1"/>
</dbReference>
<dbReference type="NCBIfam" id="TIGR00229">
    <property type="entry name" value="sensory_box"/>
    <property type="match status" value="1"/>
</dbReference>
<dbReference type="SUPFAM" id="SSF55785">
    <property type="entry name" value="PYP-like sensor domain (PAS domain)"/>
    <property type="match status" value="1"/>
</dbReference>
<dbReference type="GO" id="GO:0005524">
    <property type="term" value="F:ATP binding"/>
    <property type="evidence" value="ECO:0007669"/>
    <property type="project" value="UniProtKB-KW"/>
</dbReference>
<keyword evidence="14" id="KW-0157">Chromophore</keyword>
<dbReference type="Gene3D" id="3.30.450.40">
    <property type="match status" value="1"/>
</dbReference>
<evidence type="ECO:0000256" key="9">
    <source>
        <dbReference type="ARBA" id="ARBA00022679"/>
    </source>
</evidence>
<dbReference type="CDD" id="cd00130">
    <property type="entry name" value="PAS"/>
    <property type="match status" value="1"/>
</dbReference>
<evidence type="ECO:0000256" key="13">
    <source>
        <dbReference type="ARBA" id="ARBA00022840"/>
    </source>
</evidence>
<evidence type="ECO:0000256" key="14">
    <source>
        <dbReference type="ARBA" id="ARBA00022991"/>
    </source>
</evidence>
<dbReference type="InterPro" id="IPR011102">
    <property type="entry name" value="Sig_transdc_His_kinase_HWE"/>
</dbReference>
<dbReference type="GO" id="GO:0004673">
    <property type="term" value="F:protein histidine kinase activity"/>
    <property type="evidence" value="ECO:0007669"/>
    <property type="project" value="UniProtKB-EC"/>
</dbReference>
<dbReference type="PROSITE" id="PS50113">
    <property type="entry name" value="PAC"/>
    <property type="match status" value="1"/>
</dbReference>